<feature type="binding site" evidence="10">
    <location>
        <position position="280"/>
    </location>
    <ligand>
        <name>Zn(2+)</name>
        <dbReference type="ChEBI" id="CHEBI:29105"/>
    </ligand>
</feature>
<dbReference type="Gene3D" id="1.10.40.50">
    <property type="entry name" value="Probable gtpase engc, domain 3"/>
    <property type="match status" value="1"/>
</dbReference>
<dbReference type="GO" id="GO:0042274">
    <property type="term" value="P:ribosomal small subunit biogenesis"/>
    <property type="evidence" value="ECO:0007669"/>
    <property type="project" value="UniProtKB-UniRule"/>
</dbReference>
<keyword evidence="9 10" id="KW-0342">GTP-binding</keyword>
<evidence type="ECO:0000256" key="3">
    <source>
        <dbReference type="ARBA" id="ARBA00022723"/>
    </source>
</evidence>
<keyword evidence="3 10" id="KW-0479">Metal-binding</keyword>
<evidence type="ECO:0000256" key="1">
    <source>
        <dbReference type="ARBA" id="ARBA00022490"/>
    </source>
</evidence>
<dbReference type="InterPro" id="IPR004881">
    <property type="entry name" value="Ribosome_biogen_GTPase_RsgA"/>
</dbReference>
<dbReference type="GO" id="GO:0046872">
    <property type="term" value="F:metal ion binding"/>
    <property type="evidence" value="ECO:0007669"/>
    <property type="project" value="UniProtKB-KW"/>
</dbReference>
<feature type="binding site" evidence="10">
    <location>
        <position position="293"/>
    </location>
    <ligand>
        <name>Zn(2+)</name>
        <dbReference type="ChEBI" id="CHEBI:29105"/>
    </ligand>
</feature>
<dbReference type="GO" id="GO:0019843">
    <property type="term" value="F:rRNA binding"/>
    <property type="evidence" value="ECO:0007669"/>
    <property type="project" value="UniProtKB-KW"/>
</dbReference>
<dbReference type="InterPro" id="IPR010914">
    <property type="entry name" value="RsgA_GTPase_dom"/>
</dbReference>
<dbReference type="Pfam" id="PF03193">
    <property type="entry name" value="RsgA_GTPase"/>
    <property type="match status" value="1"/>
</dbReference>
<evidence type="ECO:0000259" key="11">
    <source>
        <dbReference type="PROSITE" id="PS50936"/>
    </source>
</evidence>
<dbReference type="HAMAP" id="MF_01820">
    <property type="entry name" value="GTPase_RsgA"/>
    <property type="match status" value="1"/>
</dbReference>
<evidence type="ECO:0000313" key="13">
    <source>
        <dbReference type="EMBL" id="ASY46334.1"/>
    </source>
</evidence>
<keyword evidence="2 10" id="KW-0690">Ribosome biogenesis</keyword>
<name>A0A249MYT8_SPHXE</name>
<keyword evidence="6 10" id="KW-0378">Hydrolase</keyword>
<dbReference type="NCBIfam" id="TIGR00157">
    <property type="entry name" value="ribosome small subunit-dependent GTPase A"/>
    <property type="match status" value="1"/>
</dbReference>
<evidence type="ECO:0000256" key="2">
    <source>
        <dbReference type="ARBA" id="ARBA00022517"/>
    </source>
</evidence>
<dbReference type="Proteomes" id="UP000217141">
    <property type="component" value="Chromosome II"/>
</dbReference>
<feature type="binding site" evidence="10">
    <location>
        <position position="285"/>
    </location>
    <ligand>
        <name>Zn(2+)</name>
        <dbReference type="ChEBI" id="CHEBI:29105"/>
    </ligand>
</feature>
<feature type="domain" description="CP-type G" evidence="12">
    <location>
        <begin position="99"/>
        <end position="257"/>
    </location>
</feature>
<comment type="cofactor">
    <cofactor evidence="10">
        <name>Zn(2+)</name>
        <dbReference type="ChEBI" id="CHEBI:29105"/>
    </cofactor>
    <text evidence="10">Binds 1 zinc ion per subunit.</text>
</comment>
<dbReference type="PANTHER" id="PTHR32120:SF10">
    <property type="entry name" value="SMALL RIBOSOMAL SUBUNIT BIOGENESIS GTPASE RSGA"/>
    <property type="match status" value="1"/>
</dbReference>
<feature type="binding site" evidence="10">
    <location>
        <begin position="147"/>
        <end position="150"/>
    </location>
    <ligand>
        <name>GTP</name>
        <dbReference type="ChEBI" id="CHEBI:37565"/>
    </ligand>
</feature>
<dbReference type="RefSeq" id="WP_017181233.1">
    <property type="nucleotide sequence ID" value="NZ_CP022746.1"/>
</dbReference>
<evidence type="ECO:0000256" key="4">
    <source>
        <dbReference type="ARBA" id="ARBA00022730"/>
    </source>
</evidence>
<keyword evidence="1 10" id="KW-0963">Cytoplasm</keyword>
<dbReference type="PROSITE" id="PS50936">
    <property type="entry name" value="ENGC_GTPASE"/>
    <property type="match status" value="1"/>
</dbReference>
<keyword evidence="5 10" id="KW-0547">Nucleotide-binding</keyword>
<dbReference type="SUPFAM" id="SSF52540">
    <property type="entry name" value="P-loop containing nucleoside triphosphate hydrolases"/>
    <property type="match status" value="1"/>
</dbReference>
<reference evidence="13 14" key="1">
    <citation type="submission" date="2017-08" db="EMBL/GenBank/DDBJ databases">
        <title>Whole Genome Sequence of Sphingobium hydrophobicum C1: Insights into Adaption to the Electronic-waste Contaminated Sediment.</title>
        <authorList>
            <person name="Song D."/>
            <person name="Chen X."/>
            <person name="Xu M."/>
        </authorList>
    </citation>
    <scope>NUCLEOTIDE SEQUENCE [LARGE SCALE GENOMIC DNA]</scope>
    <source>
        <strain evidence="13 14">C1</strain>
    </source>
</reference>
<gene>
    <name evidence="10 13" type="primary">rsgA</name>
    <name evidence="13" type="ORF">CJD35_17880</name>
</gene>
<dbReference type="GO" id="GO:0005525">
    <property type="term" value="F:GTP binding"/>
    <property type="evidence" value="ECO:0007669"/>
    <property type="project" value="UniProtKB-UniRule"/>
</dbReference>
<proteinExistence type="inferred from homology"/>
<dbReference type="InterPro" id="IPR030378">
    <property type="entry name" value="G_CP_dom"/>
</dbReference>
<dbReference type="PANTHER" id="PTHR32120">
    <property type="entry name" value="SMALL RIBOSOMAL SUBUNIT BIOGENESIS GTPASE RSGA"/>
    <property type="match status" value="1"/>
</dbReference>
<dbReference type="GO" id="GO:0003924">
    <property type="term" value="F:GTPase activity"/>
    <property type="evidence" value="ECO:0007669"/>
    <property type="project" value="UniProtKB-UniRule"/>
</dbReference>
<dbReference type="EC" id="3.6.1.-" evidence="10"/>
<dbReference type="Gene3D" id="3.40.50.300">
    <property type="entry name" value="P-loop containing nucleotide triphosphate hydrolases"/>
    <property type="match status" value="1"/>
</dbReference>
<comment type="subunit">
    <text evidence="10">Monomer. Associates with 30S ribosomal subunit, binds 16S rRNA.</text>
</comment>
<keyword evidence="4 10" id="KW-0699">rRNA-binding</keyword>
<evidence type="ECO:0000256" key="10">
    <source>
        <dbReference type="HAMAP-Rule" id="MF_01820"/>
    </source>
</evidence>
<feature type="binding site" evidence="10">
    <location>
        <position position="287"/>
    </location>
    <ligand>
        <name>Zn(2+)</name>
        <dbReference type="ChEBI" id="CHEBI:29105"/>
    </ligand>
</feature>
<dbReference type="InterPro" id="IPR027417">
    <property type="entry name" value="P-loop_NTPase"/>
</dbReference>
<keyword evidence="8 10" id="KW-0694">RNA-binding</keyword>
<evidence type="ECO:0000256" key="9">
    <source>
        <dbReference type="ARBA" id="ARBA00023134"/>
    </source>
</evidence>
<evidence type="ECO:0000256" key="5">
    <source>
        <dbReference type="ARBA" id="ARBA00022741"/>
    </source>
</evidence>
<feature type="binding site" evidence="10">
    <location>
        <begin position="199"/>
        <end position="207"/>
    </location>
    <ligand>
        <name>GTP</name>
        <dbReference type="ChEBI" id="CHEBI:37565"/>
    </ligand>
</feature>
<comment type="subcellular location">
    <subcellularLocation>
        <location evidence="10">Cytoplasm</location>
    </subcellularLocation>
</comment>
<dbReference type="AlphaFoldDB" id="A0A249MYT8"/>
<dbReference type="KEGG" id="shyd:CJD35_17880"/>
<accession>A0A249MYT8</accession>
<comment type="similarity">
    <text evidence="10">Belongs to the TRAFAC class YlqF/YawG GTPase family. RsgA subfamily.</text>
</comment>
<dbReference type="EMBL" id="CP022746">
    <property type="protein sequence ID" value="ASY46334.1"/>
    <property type="molecule type" value="Genomic_DNA"/>
</dbReference>
<evidence type="ECO:0000259" key="12">
    <source>
        <dbReference type="PROSITE" id="PS51721"/>
    </source>
</evidence>
<evidence type="ECO:0000256" key="6">
    <source>
        <dbReference type="ARBA" id="ARBA00022801"/>
    </source>
</evidence>
<evidence type="ECO:0000313" key="14">
    <source>
        <dbReference type="Proteomes" id="UP000217141"/>
    </source>
</evidence>
<dbReference type="CDD" id="cd01854">
    <property type="entry name" value="YjeQ_EngC"/>
    <property type="match status" value="1"/>
</dbReference>
<protein>
    <recommendedName>
        <fullName evidence="10">Small ribosomal subunit biogenesis GTPase RsgA</fullName>
        <ecNumber evidence="10">3.6.1.-</ecNumber>
    </recommendedName>
</protein>
<organism evidence="13 14">
    <name type="scientific">Sphingobium xenophagum</name>
    <dbReference type="NCBI Taxonomy" id="121428"/>
    <lineage>
        <taxon>Bacteria</taxon>
        <taxon>Pseudomonadati</taxon>
        <taxon>Pseudomonadota</taxon>
        <taxon>Alphaproteobacteria</taxon>
        <taxon>Sphingomonadales</taxon>
        <taxon>Sphingomonadaceae</taxon>
        <taxon>Sphingobium</taxon>
    </lineage>
</organism>
<evidence type="ECO:0000256" key="8">
    <source>
        <dbReference type="ARBA" id="ARBA00022884"/>
    </source>
</evidence>
<feature type="domain" description="EngC GTPase" evidence="11">
    <location>
        <begin position="108"/>
        <end position="255"/>
    </location>
</feature>
<keyword evidence="7 10" id="KW-0862">Zinc</keyword>
<evidence type="ECO:0000256" key="7">
    <source>
        <dbReference type="ARBA" id="ARBA00022833"/>
    </source>
</evidence>
<dbReference type="PROSITE" id="PS51721">
    <property type="entry name" value="G_CP"/>
    <property type="match status" value="1"/>
</dbReference>
<comment type="function">
    <text evidence="10">One of several proteins that assist in the late maturation steps of the functional core of the 30S ribosomal subunit. Helps release RbfA from mature subunits. May play a role in the assembly of ribosomal proteins into the subunit. Circularly permuted GTPase that catalyzes slow GTP hydrolysis, GTPase activity is stimulated by the 30S ribosomal subunit.</text>
</comment>
<sequence length="343" mass="36828">MDSVDKTLDELGWRPFFSAQMSELGDSGSRPFRVMAVHRGKIVVAGEGGALDIQPGFGDGLAAEDHPTVGDWVLVDSATCQITHILQRANLFKRRAPGGDQKTQLIAANVDTLFIVASCNQDFSIPRLERYLILARDVGVHPVIVLTKTDLTDKPEAFAAAARDLQPGLEVESINGKDPASAARLSRWCGMGQTVALVGSSGVGKSTLVNTLRGSDTIATQAIRTADDTGRHTTTVREMHRLDHGGWLLDTPGMRELQLTDVASGLAAVFADIVEAAEQCRFSDCAHNSEPGCAVQMAIANGVFTPTRLDRWRALVAEEAYNSASPAERRALDRLAAAAARRK</sequence>
<dbReference type="GO" id="GO:0005737">
    <property type="term" value="C:cytoplasm"/>
    <property type="evidence" value="ECO:0007669"/>
    <property type="project" value="UniProtKB-SubCell"/>
</dbReference>